<dbReference type="OrthoDB" id="498611at2759"/>
<name>A0A072PGP3_9EURO</name>
<feature type="compositionally biased region" description="Basic and acidic residues" evidence="4">
    <location>
        <begin position="1"/>
        <end position="24"/>
    </location>
</feature>
<dbReference type="VEuPathDB" id="FungiDB:A1O9_06404"/>
<dbReference type="FunFam" id="3.30.420.40:FF:000115">
    <property type="entry name" value="Pantothenate kinase PanK"/>
    <property type="match status" value="1"/>
</dbReference>
<dbReference type="Proteomes" id="UP000027920">
    <property type="component" value="Unassembled WGS sequence"/>
</dbReference>
<evidence type="ECO:0000256" key="3">
    <source>
        <dbReference type="ARBA" id="ARBA00022993"/>
    </source>
</evidence>
<evidence type="ECO:0000256" key="2">
    <source>
        <dbReference type="ARBA" id="ARBA00022840"/>
    </source>
</evidence>
<evidence type="ECO:0000256" key="4">
    <source>
        <dbReference type="SAM" id="MobiDB-lite"/>
    </source>
</evidence>
<organism evidence="5 6">
    <name type="scientific">Exophiala aquamarina CBS 119918</name>
    <dbReference type="NCBI Taxonomy" id="1182545"/>
    <lineage>
        <taxon>Eukaryota</taxon>
        <taxon>Fungi</taxon>
        <taxon>Dikarya</taxon>
        <taxon>Ascomycota</taxon>
        <taxon>Pezizomycotina</taxon>
        <taxon>Eurotiomycetes</taxon>
        <taxon>Chaetothyriomycetidae</taxon>
        <taxon>Chaetothyriales</taxon>
        <taxon>Herpotrichiellaceae</taxon>
        <taxon>Exophiala</taxon>
    </lineage>
</organism>
<dbReference type="GO" id="GO:0005524">
    <property type="term" value="F:ATP binding"/>
    <property type="evidence" value="ECO:0007669"/>
    <property type="project" value="UniProtKB-KW"/>
</dbReference>
<keyword evidence="2" id="KW-0067">ATP-binding</keyword>
<keyword evidence="5" id="KW-0808">Transferase</keyword>
<dbReference type="NCBIfam" id="TIGR00555">
    <property type="entry name" value="panK_eukar"/>
    <property type="match status" value="1"/>
</dbReference>
<evidence type="ECO:0000313" key="6">
    <source>
        <dbReference type="Proteomes" id="UP000027920"/>
    </source>
</evidence>
<dbReference type="GeneID" id="25281321"/>
<keyword evidence="1" id="KW-0547">Nucleotide-binding</keyword>
<accession>A0A072PGP3</accession>
<evidence type="ECO:0000313" key="5">
    <source>
        <dbReference type="EMBL" id="KEF58478.1"/>
    </source>
</evidence>
<dbReference type="AlphaFoldDB" id="A0A072PGP3"/>
<reference evidence="5 6" key="1">
    <citation type="submission" date="2013-03" db="EMBL/GenBank/DDBJ databases">
        <title>The Genome Sequence of Exophiala aquamarina CBS 119918.</title>
        <authorList>
            <consortium name="The Broad Institute Genomics Platform"/>
            <person name="Cuomo C."/>
            <person name="de Hoog S."/>
            <person name="Gorbushina A."/>
            <person name="Walker B."/>
            <person name="Young S.K."/>
            <person name="Zeng Q."/>
            <person name="Gargeya S."/>
            <person name="Fitzgerald M."/>
            <person name="Haas B."/>
            <person name="Abouelleil A."/>
            <person name="Allen A.W."/>
            <person name="Alvarado L."/>
            <person name="Arachchi H.M."/>
            <person name="Berlin A.M."/>
            <person name="Chapman S.B."/>
            <person name="Gainer-Dewar J."/>
            <person name="Goldberg J."/>
            <person name="Griggs A."/>
            <person name="Gujja S."/>
            <person name="Hansen M."/>
            <person name="Howarth C."/>
            <person name="Imamovic A."/>
            <person name="Ireland A."/>
            <person name="Larimer J."/>
            <person name="McCowan C."/>
            <person name="Murphy C."/>
            <person name="Pearson M."/>
            <person name="Poon T.W."/>
            <person name="Priest M."/>
            <person name="Roberts A."/>
            <person name="Saif S."/>
            <person name="Shea T."/>
            <person name="Sisk P."/>
            <person name="Sykes S."/>
            <person name="Wortman J."/>
            <person name="Nusbaum C."/>
            <person name="Birren B."/>
        </authorList>
    </citation>
    <scope>NUCLEOTIDE SEQUENCE [LARGE SCALE GENOMIC DNA]</scope>
    <source>
        <strain evidence="5 6">CBS 119918</strain>
    </source>
</reference>
<keyword evidence="6" id="KW-1185">Reference proteome</keyword>
<proteinExistence type="predicted"/>
<dbReference type="FunFam" id="3.30.420.510:FF:000005">
    <property type="entry name" value="Probable pantothenate kinase"/>
    <property type="match status" value="1"/>
</dbReference>
<dbReference type="Pfam" id="PF03630">
    <property type="entry name" value="Fumble"/>
    <property type="match status" value="1"/>
</dbReference>
<dbReference type="Gene3D" id="3.30.420.40">
    <property type="match status" value="1"/>
</dbReference>
<gene>
    <name evidence="5" type="ORF">A1O9_06404</name>
</gene>
<dbReference type="SUPFAM" id="SSF53067">
    <property type="entry name" value="Actin-like ATPase domain"/>
    <property type="match status" value="2"/>
</dbReference>
<keyword evidence="5" id="KW-0418">Kinase</keyword>
<dbReference type="CDD" id="cd24123">
    <property type="entry name" value="ASKHA_NBD_PanK-II_Pank4"/>
    <property type="match status" value="1"/>
</dbReference>
<dbReference type="GO" id="GO:0005634">
    <property type="term" value="C:nucleus"/>
    <property type="evidence" value="ECO:0007669"/>
    <property type="project" value="TreeGrafter"/>
</dbReference>
<dbReference type="GO" id="GO:0015937">
    <property type="term" value="P:coenzyme A biosynthetic process"/>
    <property type="evidence" value="ECO:0007669"/>
    <property type="project" value="UniProtKB-KW"/>
</dbReference>
<dbReference type="InterPro" id="IPR004567">
    <property type="entry name" value="Type_II_PanK"/>
</dbReference>
<dbReference type="HOGENOM" id="CLU_011154_3_1_1"/>
<dbReference type="PANTHER" id="PTHR12280:SF20">
    <property type="entry name" value="4'-PHOSPHOPANTETHEINE PHOSPHATASE"/>
    <property type="match status" value="1"/>
</dbReference>
<evidence type="ECO:0000256" key="1">
    <source>
        <dbReference type="ARBA" id="ARBA00022741"/>
    </source>
</evidence>
<sequence>MTTLEKDAIHVDSRDHDHEHEHDTSAIMDGDAPDRPVRQPPSAAAVKINVEGAFIVDDELSDRNGVGGEHVHWEHKDIRLPHHTDVVSHVAVDIGGSLAKLVYFSREPGSTDGGRLNFLNFETDRIDVCIDFINELKIKQSKLNGSTPQQLCVMATGGGAFKFYNRMKEVLHVDVVQEDEMECLIIGLDFFITEIPQEVFTYSEEEPMQFAEARPDIYPYLLVNIGSGVSMVKVSGPREFQRVGGTSLGGGTFWGILSLLTGARTFDEMLALAERGDNSGVDMLVGDIYGTGYGKIGLKSTTIASTFGKVFRMKRMAERNAEDGEGLFHRDPRDDGDEQVEGFKIQDMARSLLYAISNNIGQIAYLQSEKHDLQHIYFGGSFIRGHTQTMNTLSYAIKFWSNGQKQAYFLRHEGYLGSVGAFLKRQPKNWGRRNSLEDTTSTRLGKVLTKDQP</sequence>
<dbReference type="GO" id="GO:0004594">
    <property type="term" value="F:pantothenate kinase activity"/>
    <property type="evidence" value="ECO:0007669"/>
    <property type="project" value="TreeGrafter"/>
</dbReference>
<dbReference type="Gene3D" id="3.30.420.510">
    <property type="match status" value="1"/>
</dbReference>
<dbReference type="STRING" id="1182545.A0A072PGP3"/>
<dbReference type="InterPro" id="IPR043129">
    <property type="entry name" value="ATPase_NBD"/>
</dbReference>
<feature type="region of interest" description="Disordered" evidence="4">
    <location>
        <begin position="1"/>
        <end position="40"/>
    </location>
</feature>
<dbReference type="EMBL" id="AMGV01000004">
    <property type="protein sequence ID" value="KEF58478.1"/>
    <property type="molecule type" value="Genomic_DNA"/>
</dbReference>
<keyword evidence="3" id="KW-0173">Coenzyme A biosynthesis</keyword>
<dbReference type="GO" id="GO:0005829">
    <property type="term" value="C:cytosol"/>
    <property type="evidence" value="ECO:0007669"/>
    <property type="project" value="TreeGrafter"/>
</dbReference>
<comment type="caution">
    <text evidence="5">The sequence shown here is derived from an EMBL/GenBank/DDBJ whole genome shotgun (WGS) entry which is preliminary data.</text>
</comment>
<dbReference type="RefSeq" id="XP_013261068.1">
    <property type="nucleotide sequence ID" value="XM_013405614.1"/>
</dbReference>
<dbReference type="PANTHER" id="PTHR12280">
    <property type="entry name" value="PANTOTHENATE KINASE"/>
    <property type="match status" value="1"/>
</dbReference>
<protein>
    <submittedName>
        <fullName evidence="5">Type II pantothenate kinase</fullName>
    </submittedName>
</protein>